<dbReference type="AlphaFoldDB" id="A0AAV0XSK7"/>
<comment type="caution">
    <text evidence="2">The sequence shown here is derived from an EMBL/GenBank/DDBJ whole genome shotgun (WGS) entry which is preliminary data.</text>
</comment>
<dbReference type="Proteomes" id="UP001160148">
    <property type="component" value="Unassembled WGS sequence"/>
</dbReference>
<gene>
    <name evidence="2" type="ORF">MEUPH1_LOCUS24931</name>
</gene>
<protein>
    <recommendedName>
        <fullName evidence="1">HAT C-terminal dimerisation domain-containing protein</fullName>
    </recommendedName>
</protein>
<proteinExistence type="predicted"/>
<dbReference type="Pfam" id="PF05699">
    <property type="entry name" value="Dimer_Tnp_hAT"/>
    <property type="match status" value="1"/>
</dbReference>
<feature type="domain" description="HAT C-terminal dimerisation" evidence="1">
    <location>
        <begin position="631"/>
        <end position="684"/>
    </location>
</feature>
<evidence type="ECO:0000259" key="1">
    <source>
        <dbReference type="Pfam" id="PF05699"/>
    </source>
</evidence>
<sequence>MDRFLSITSSTPNKRICLENVDDPPPPAVDVPAPLPELKFQYLFDTVYKLVSINGDKIKASCQNCHKIITAYTTSSGNLLSHIKSQHIFLMSKVEDARKKKIESTSSTLIQTKIYDSTKKVSKEKMNELVFNYIINEMRPLITCEKRSFRELIMGLTGIKDTSILPNRIQIKAQLKSRYALYVQMITDLIQNHNYICTTADIWSSNNKSFMGMTCHMINESTYERNSYILGCRRMKGSHNYINIAEMMTDITETYKLDHSKITHTVTDNASNFSKSFKTFSKPLPDVHQGNSYTFGNFNEDSDIGSCSTDTADDEDTNLNLIDVNEVLSTPVISDAVNDNFSLPSHITCCAHSLNLIATRDISSIDDSKYNKMSESSFKKLQSFWNLLSRSTVASDKVFEICGCKFPVPIMTRWNSLFDAAKKVLAHKTEIIKAFEELRLTKLKANEWDFLTEYCNVMEPLTISLDKMQCEKKGFLGYVAPIILVLRRTLIALTNLKYCRQLCIKVVQSLEKRFAYLFDLSLPKSKCFVIASISHPKFKLSWIPVRYIELCKQLFLTECNEMYTNMSDIKKKTAVASDNEDSDDSDQEFYSCLYEHTNNGSSADESRITNFSCVQALTFLNSPKKEFSVLEDYPIVKQVFLKYNTTIPSSAPVERLFSGAIQVLTHRRNRLGDKTFEMLLCCKSKN</sequence>
<dbReference type="PANTHER" id="PTHR47501">
    <property type="entry name" value="TRANSPOSASE-RELATED"/>
    <property type="match status" value="1"/>
</dbReference>
<keyword evidence="3" id="KW-1185">Reference proteome</keyword>
<dbReference type="EMBL" id="CARXXK010000583">
    <property type="protein sequence ID" value="CAI6370852.1"/>
    <property type="molecule type" value="Genomic_DNA"/>
</dbReference>
<dbReference type="SUPFAM" id="SSF53098">
    <property type="entry name" value="Ribonuclease H-like"/>
    <property type="match status" value="1"/>
</dbReference>
<dbReference type="PANTHER" id="PTHR47501:SF5">
    <property type="entry name" value="HAT C-TERMINAL DIMERISATION DOMAIN-CONTAINING PROTEIN"/>
    <property type="match status" value="1"/>
</dbReference>
<dbReference type="InterPro" id="IPR012337">
    <property type="entry name" value="RNaseH-like_sf"/>
</dbReference>
<evidence type="ECO:0000313" key="3">
    <source>
        <dbReference type="Proteomes" id="UP001160148"/>
    </source>
</evidence>
<dbReference type="GO" id="GO:0046983">
    <property type="term" value="F:protein dimerization activity"/>
    <property type="evidence" value="ECO:0007669"/>
    <property type="project" value="InterPro"/>
</dbReference>
<evidence type="ECO:0000313" key="2">
    <source>
        <dbReference type="EMBL" id="CAI6370852.1"/>
    </source>
</evidence>
<reference evidence="2 3" key="1">
    <citation type="submission" date="2023-01" db="EMBL/GenBank/DDBJ databases">
        <authorList>
            <person name="Whitehead M."/>
        </authorList>
    </citation>
    <scope>NUCLEOTIDE SEQUENCE [LARGE SCALE GENOMIC DNA]</scope>
</reference>
<organism evidence="2 3">
    <name type="scientific">Macrosiphum euphorbiae</name>
    <name type="common">potato aphid</name>
    <dbReference type="NCBI Taxonomy" id="13131"/>
    <lineage>
        <taxon>Eukaryota</taxon>
        <taxon>Metazoa</taxon>
        <taxon>Ecdysozoa</taxon>
        <taxon>Arthropoda</taxon>
        <taxon>Hexapoda</taxon>
        <taxon>Insecta</taxon>
        <taxon>Pterygota</taxon>
        <taxon>Neoptera</taxon>
        <taxon>Paraneoptera</taxon>
        <taxon>Hemiptera</taxon>
        <taxon>Sternorrhyncha</taxon>
        <taxon>Aphidomorpha</taxon>
        <taxon>Aphidoidea</taxon>
        <taxon>Aphididae</taxon>
        <taxon>Macrosiphini</taxon>
        <taxon>Macrosiphum</taxon>
    </lineage>
</organism>
<accession>A0AAV0XSK7</accession>
<name>A0AAV0XSK7_9HEMI</name>
<dbReference type="InterPro" id="IPR008906">
    <property type="entry name" value="HATC_C_dom"/>
</dbReference>